<accession>A0ACB9N8T2</accession>
<organism evidence="1 2">
    <name type="scientific">Bauhinia variegata</name>
    <name type="common">Purple orchid tree</name>
    <name type="synonym">Phanera variegata</name>
    <dbReference type="NCBI Taxonomy" id="167791"/>
    <lineage>
        <taxon>Eukaryota</taxon>
        <taxon>Viridiplantae</taxon>
        <taxon>Streptophyta</taxon>
        <taxon>Embryophyta</taxon>
        <taxon>Tracheophyta</taxon>
        <taxon>Spermatophyta</taxon>
        <taxon>Magnoliopsida</taxon>
        <taxon>eudicotyledons</taxon>
        <taxon>Gunneridae</taxon>
        <taxon>Pentapetalae</taxon>
        <taxon>rosids</taxon>
        <taxon>fabids</taxon>
        <taxon>Fabales</taxon>
        <taxon>Fabaceae</taxon>
        <taxon>Cercidoideae</taxon>
        <taxon>Cercideae</taxon>
        <taxon>Bauhiniinae</taxon>
        <taxon>Bauhinia</taxon>
    </lineage>
</organism>
<sequence length="177" mass="20240">MSIIYSAELLVKMRSVMEMFNVIRRVMTLHGVPSADHFRVPQISCFKITIAVYWSRITEDLEDVETGLKLCTADTLASGVYWGIIEVENTNSWVENLKGRIKRGSFQYDEAERRKEMAKNSLERYTSIMSDGPVINLRGKTLLQIYTRCRPCILKSLVTPCQPESQLKFINRGLAAV</sequence>
<keyword evidence="2" id="KW-1185">Reference proteome</keyword>
<dbReference type="Proteomes" id="UP000828941">
    <property type="component" value="Chromosome 7"/>
</dbReference>
<comment type="caution">
    <text evidence="1">The sequence shown here is derived from an EMBL/GenBank/DDBJ whole genome shotgun (WGS) entry which is preliminary data.</text>
</comment>
<evidence type="ECO:0000313" key="1">
    <source>
        <dbReference type="EMBL" id="KAI4332768.1"/>
    </source>
</evidence>
<dbReference type="EMBL" id="CM039432">
    <property type="protein sequence ID" value="KAI4332768.1"/>
    <property type="molecule type" value="Genomic_DNA"/>
</dbReference>
<name>A0ACB9N8T2_BAUVA</name>
<protein>
    <submittedName>
        <fullName evidence="1">Uncharacterized protein</fullName>
    </submittedName>
</protein>
<reference evidence="1 2" key="1">
    <citation type="journal article" date="2022" name="DNA Res.">
        <title>Chromosomal-level genome assembly of the orchid tree Bauhinia variegata (Leguminosae; Cercidoideae) supports the allotetraploid origin hypothesis of Bauhinia.</title>
        <authorList>
            <person name="Zhong Y."/>
            <person name="Chen Y."/>
            <person name="Zheng D."/>
            <person name="Pang J."/>
            <person name="Liu Y."/>
            <person name="Luo S."/>
            <person name="Meng S."/>
            <person name="Qian L."/>
            <person name="Wei D."/>
            <person name="Dai S."/>
            <person name="Zhou R."/>
        </authorList>
    </citation>
    <scope>NUCLEOTIDE SEQUENCE [LARGE SCALE GENOMIC DNA]</scope>
    <source>
        <strain evidence="1">BV-YZ2020</strain>
    </source>
</reference>
<gene>
    <name evidence="1" type="ORF">L6164_017649</name>
</gene>
<proteinExistence type="predicted"/>
<evidence type="ECO:0000313" key="2">
    <source>
        <dbReference type="Proteomes" id="UP000828941"/>
    </source>
</evidence>